<evidence type="ECO:0000313" key="2">
    <source>
        <dbReference type="EMBL" id="SFD43659.1"/>
    </source>
</evidence>
<proteinExistence type="predicted"/>
<keyword evidence="1" id="KW-0472">Membrane</keyword>
<dbReference type="AlphaFoldDB" id="A0A1I1SAY0"/>
<protein>
    <recommendedName>
        <fullName evidence="4">MotA/TolQ/ExbB proton channel family protein</fullName>
    </recommendedName>
</protein>
<evidence type="ECO:0000256" key="1">
    <source>
        <dbReference type="SAM" id="Phobius"/>
    </source>
</evidence>
<keyword evidence="1" id="KW-0812">Transmembrane</keyword>
<name>A0A1I1SAY0_9GAMM</name>
<feature type="transmembrane region" description="Helical" evidence="1">
    <location>
        <begin position="97"/>
        <end position="118"/>
    </location>
</feature>
<keyword evidence="3" id="KW-1185">Reference proteome</keyword>
<organism evidence="2 3">
    <name type="scientific">Pseudoalteromonas denitrificans DSM 6059</name>
    <dbReference type="NCBI Taxonomy" id="1123010"/>
    <lineage>
        <taxon>Bacteria</taxon>
        <taxon>Pseudomonadati</taxon>
        <taxon>Pseudomonadota</taxon>
        <taxon>Gammaproteobacteria</taxon>
        <taxon>Alteromonadales</taxon>
        <taxon>Pseudoalteromonadaceae</taxon>
        <taxon>Pseudoalteromonas</taxon>
    </lineage>
</organism>
<reference evidence="2 3" key="1">
    <citation type="submission" date="2016-10" db="EMBL/GenBank/DDBJ databases">
        <authorList>
            <person name="de Groot N.N."/>
        </authorList>
    </citation>
    <scope>NUCLEOTIDE SEQUENCE [LARGE SCALE GENOMIC DNA]</scope>
    <source>
        <strain evidence="2 3">DSM 6059</strain>
    </source>
</reference>
<feature type="transmembrane region" description="Helical" evidence="1">
    <location>
        <begin position="55"/>
        <end position="76"/>
    </location>
</feature>
<gene>
    <name evidence="2" type="ORF">SAMN02745724_04522</name>
</gene>
<evidence type="ECO:0000313" key="3">
    <source>
        <dbReference type="Proteomes" id="UP000198862"/>
    </source>
</evidence>
<feature type="transmembrane region" description="Helical" evidence="1">
    <location>
        <begin position="21"/>
        <end position="43"/>
    </location>
</feature>
<accession>A0A1I1SAY0</accession>
<dbReference type="Proteomes" id="UP000198862">
    <property type="component" value="Unassembled WGS sequence"/>
</dbReference>
<dbReference type="RefSeq" id="WP_245763896.1">
    <property type="nucleotide sequence ID" value="NZ_FOLO01000057.1"/>
</dbReference>
<feature type="transmembrane region" description="Helical" evidence="1">
    <location>
        <begin position="138"/>
        <end position="159"/>
    </location>
</feature>
<sequence>MSSIEIKEFPIIMHFNQNIKSTIGLMVGLGIILLALVSFIMQMNLADLFVWLEKVFSWSFIFCYSLLLIIGIYAGAKVKTAVNADYWYEVGIQVSNGIATLALTFTLLGISLGIGSLGQQSLTPDTVHLIIGELTTHFSTAFMTTVIGLPTANLIRAWVSLRAIPNKQERD</sequence>
<keyword evidence="1" id="KW-1133">Transmembrane helix</keyword>
<dbReference type="EMBL" id="FOLO01000057">
    <property type="protein sequence ID" value="SFD43659.1"/>
    <property type="molecule type" value="Genomic_DNA"/>
</dbReference>
<evidence type="ECO:0008006" key="4">
    <source>
        <dbReference type="Google" id="ProtNLM"/>
    </source>
</evidence>
<dbReference type="STRING" id="1123010.SAMN02745724_04522"/>